<dbReference type="PANTHER" id="PTHR43331:SF1">
    <property type="entry name" value="HOMOSERINE DEHYDROGENASE"/>
    <property type="match status" value="1"/>
</dbReference>
<dbReference type="AlphaFoldDB" id="A0A4S2EZ91"/>
<evidence type="ECO:0000256" key="10">
    <source>
        <dbReference type="ARBA" id="ARBA00023053"/>
    </source>
</evidence>
<sequence>MRIALLGAGTVGGGVIEIVDSAVPSLEVVKILTLPNTYEDPRVTYDIKDIVEDPTIDCVVEAMGGLEPAHSFIMRCLNAGKSVVTANKAVVAAYLPEFSQAASKAGVGFFVEASSGGGIPWIAAIEKARRTDTITQISGILNGTSNYIIYRMATLGASFDEVLKEAQALGYAEADPSADIDGIDVVNKCIIGTTLAFNTLCRRDIPVMGIRNLAKEDLEAFGAMGYGVRLMARATQDGQGYAAAVEPVLVPAASLEANVPDNFNLATLVGNFVGPLKFFGQGAGALPTGDAIVQDLLDCAAGQKPVYPREERLAWKPELLTSSYLVRTQAQDLLPEGAQVQESGLVLLDGLTAVAAAGLCQKLLSQDPTTFMAALATQD</sequence>
<keyword evidence="7 15" id="KW-0028">Amino-acid biosynthesis</keyword>
<dbReference type="PANTHER" id="PTHR43331">
    <property type="entry name" value="HOMOSERINE DEHYDROGENASE"/>
    <property type="match status" value="1"/>
</dbReference>
<evidence type="ECO:0000259" key="18">
    <source>
        <dbReference type="Pfam" id="PF03447"/>
    </source>
</evidence>
<dbReference type="GO" id="GO:0009088">
    <property type="term" value="P:threonine biosynthetic process"/>
    <property type="evidence" value="ECO:0007669"/>
    <property type="project" value="UniProtKB-UniPathway"/>
</dbReference>
<dbReference type="PROSITE" id="PS01042">
    <property type="entry name" value="HOMOSER_DHGENASE"/>
    <property type="match status" value="1"/>
</dbReference>
<dbReference type="UniPathway" id="UPA00050">
    <property type="reaction ID" value="UER00063"/>
</dbReference>
<dbReference type="UniPathway" id="UPA00051">
    <property type="reaction ID" value="UER00465"/>
</dbReference>
<dbReference type="Gene3D" id="3.40.50.720">
    <property type="entry name" value="NAD(P)-binding Rossmann-like Domain"/>
    <property type="match status" value="1"/>
</dbReference>
<feature type="domain" description="Aspartate/homoserine dehydrogenase NAD-binding" evidence="18">
    <location>
        <begin position="7"/>
        <end position="112"/>
    </location>
</feature>
<comment type="function">
    <text evidence="12">Catalyzes the conversion of L-aspartate-beta-semialdehyde (L-Asa) to L-homoserine (L-Hse), the third step in the biosynthesis of threonine and methionine from aspartate.</text>
</comment>
<keyword evidence="20" id="KW-1185">Reference proteome</keyword>
<dbReference type="NCBIfam" id="NF004976">
    <property type="entry name" value="PRK06349.1"/>
    <property type="match status" value="1"/>
</dbReference>
<dbReference type="Pfam" id="PF03447">
    <property type="entry name" value="NAD_binding_3"/>
    <property type="match status" value="1"/>
</dbReference>
<comment type="pathway">
    <text evidence="3 15">Amino-acid biosynthesis; L-methionine biosynthesis via de novo pathway; L-homoserine from L-aspartate: step 3/3.</text>
</comment>
<evidence type="ECO:0000256" key="16">
    <source>
        <dbReference type="RuleBase" id="RU004171"/>
    </source>
</evidence>
<dbReference type="EMBL" id="SRYE01000005">
    <property type="protein sequence ID" value="TGY61322.1"/>
    <property type="molecule type" value="Genomic_DNA"/>
</dbReference>
<feature type="domain" description="Homoserine dehydrogenase catalytic" evidence="17">
    <location>
        <begin position="120"/>
        <end position="297"/>
    </location>
</feature>
<evidence type="ECO:0000256" key="2">
    <source>
        <dbReference type="ARBA" id="ARBA00005056"/>
    </source>
</evidence>
<evidence type="ECO:0000256" key="1">
    <source>
        <dbReference type="ARBA" id="ARBA00001920"/>
    </source>
</evidence>
<evidence type="ECO:0000313" key="20">
    <source>
        <dbReference type="Proteomes" id="UP000310263"/>
    </source>
</evidence>
<evidence type="ECO:0000256" key="13">
    <source>
        <dbReference type="ARBA" id="ARBA00048841"/>
    </source>
</evidence>
<keyword evidence="15" id="KW-0521">NADP</keyword>
<reference evidence="19 20" key="1">
    <citation type="submission" date="2019-04" db="EMBL/GenBank/DDBJ databases">
        <title>Microbes associate with the intestines of laboratory mice.</title>
        <authorList>
            <person name="Navarre W."/>
            <person name="Wong E."/>
            <person name="Huang K."/>
            <person name="Tropini C."/>
            <person name="Ng K."/>
            <person name="Yu B."/>
        </authorList>
    </citation>
    <scope>NUCLEOTIDE SEQUENCE [LARGE SCALE GENOMIC DNA]</scope>
    <source>
        <strain evidence="19 20">NM07_P-09</strain>
    </source>
</reference>
<comment type="pathway">
    <text evidence="2 15">Amino-acid biosynthesis; L-threonine biosynthesis; L-threonine from L-aspartate: step 3/5.</text>
</comment>
<evidence type="ECO:0000313" key="19">
    <source>
        <dbReference type="EMBL" id="TGY61322.1"/>
    </source>
</evidence>
<dbReference type="Pfam" id="PF00742">
    <property type="entry name" value="Homoserine_dh"/>
    <property type="match status" value="1"/>
</dbReference>
<dbReference type="Gene3D" id="3.30.360.10">
    <property type="entry name" value="Dihydrodipicolinate Reductase, domain 2"/>
    <property type="match status" value="1"/>
</dbReference>
<dbReference type="InterPro" id="IPR019811">
    <property type="entry name" value="HDH_CS"/>
</dbReference>
<evidence type="ECO:0000256" key="5">
    <source>
        <dbReference type="ARBA" id="ARBA00013213"/>
    </source>
</evidence>
<comment type="caution">
    <text evidence="19">The sequence shown here is derived from an EMBL/GenBank/DDBJ whole genome shotgun (WGS) entry which is preliminary data.</text>
</comment>
<evidence type="ECO:0000259" key="17">
    <source>
        <dbReference type="Pfam" id="PF00742"/>
    </source>
</evidence>
<dbReference type="SUPFAM" id="SSF51735">
    <property type="entry name" value="NAD(P)-binding Rossmann-fold domains"/>
    <property type="match status" value="1"/>
</dbReference>
<dbReference type="RefSeq" id="WP_136013045.1">
    <property type="nucleotide sequence ID" value="NZ_SRYE01000005.1"/>
</dbReference>
<evidence type="ECO:0000256" key="8">
    <source>
        <dbReference type="ARBA" id="ARBA00022697"/>
    </source>
</evidence>
<comment type="similarity">
    <text evidence="4 16">Belongs to the homoserine dehydrogenase family.</text>
</comment>
<evidence type="ECO:0000256" key="12">
    <source>
        <dbReference type="ARBA" id="ARBA00044930"/>
    </source>
</evidence>
<dbReference type="InterPro" id="IPR001342">
    <property type="entry name" value="HDH_cat"/>
</dbReference>
<dbReference type="FunFam" id="3.30.360.10:FF:000005">
    <property type="entry name" value="Homoserine dehydrogenase"/>
    <property type="match status" value="1"/>
</dbReference>
<evidence type="ECO:0000256" key="15">
    <source>
        <dbReference type="RuleBase" id="RU000579"/>
    </source>
</evidence>
<dbReference type="SUPFAM" id="SSF55347">
    <property type="entry name" value="Glyceraldehyde-3-phosphate dehydrogenase-like, C-terminal domain"/>
    <property type="match status" value="1"/>
</dbReference>
<evidence type="ECO:0000256" key="7">
    <source>
        <dbReference type="ARBA" id="ARBA00022605"/>
    </source>
</evidence>
<gene>
    <name evidence="19" type="ORF">E5334_07865</name>
</gene>
<accession>A0A4S2EZ91</accession>
<comment type="catalytic activity">
    <reaction evidence="14">
        <text>L-homoserine + NAD(+) = L-aspartate 4-semialdehyde + NADH + H(+)</text>
        <dbReference type="Rhea" id="RHEA:15757"/>
        <dbReference type="ChEBI" id="CHEBI:15378"/>
        <dbReference type="ChEBI" id="CHEBI:57476"/>
        <dbReference type="ChEBI" id="CHEBI:57540"/>
        <dbReference type="ChEBI" id="CHEBI:57945"/>
        <dbReference type="ChEBI" id="CHEBI:537519"/>
        <dbReference type="EC" id="1.1.1.3"/>
    </reaction>
    <physiologicalReaction direction="right-to-left" evidence="14">
        <dbReference type="Rhea" id="RHEA:15759"/>
    </physiologicalReaction>
</comment>
<organism evidence="19 20">
    <name type="scientific">Muricaecibacterium torontonense</name>
    <dbReference type="NCBI Taxonomy" id="3032871"/>
    <lineage>
        <taxon>Bacteria</taxon>
        <taxon>Bacillati</taxon>
        <taxon>Actinomycetota</taxon>
        <taxon>Coriobacteriia</taxon>
        <taxon>Coriobacteriales</taxon>
        <taxon>Atopobiaceae</taxon>
        <taxon>Muricaecibacterium</taxon>
    </lineage>
</organism>
<name>A0A4S2EZ91_9ACTN</name>
<dbReference type="EC" id="1.1.1.3" evidence="5 15"/>
<evidence type="ECO:0000256" key="4">
    <source>
        <dbReference type="ARBA" id="ARBA00006753"/>
    </source>
</evidence>
<protein>
    <recommendedName>
        <fullName evidence="6 15">Homoserine dehydrogenase</fullName>
        <ecNumber evidence="5 15">1.1.1.3</ecNumber>
    </recommendedName>
</protein>
<dbReference type="OrthoDB" id="9808167at2"/>
<dbReference type="InterPro" id="IPR005106">
    <property type="entry name" value="Asp/hSer_DH_NAD-bd"/>
</dbReference>
<evidence type="ECO:0000256" key="3">
    <source>
        <dbReference type="ARBA" id="ARBA00005062"/>
    </source>
</evidence>
<dbReference type="InterPro" id="IPR036291">
    <property type="entry name" value="NAD(P)-bd_dom_sf"/>
</dbReference>
<dbReference type="GO" id="GO:0004412">
    <property type="term" value="F:homoserine dehydrogenase activity"/>
    <property type="evidence" value="ECO:0007669"/>
    <property type="project" value="UniProtKB-EC"/>
</dbReference>
<evidence type="ECO:0000256" key="14">
    <source>
        <dbReference type="ARBA" id="ARBA00049031"/>
    </source>
</evidence>
<comment type="cofactor">
    <cofactor evidence="1">
        <name>a metal cation</name>
        <dbReference type="ChEBI" id="CHEBI:25213"/>
    </cofactor>
</comment>
<keyword evidence="8 15" id="KW-0791">Threonine biosynthesis</keyword>
<evidence type="ECO:0000256" key="11">
    <source>
        <dbReference type="ARBA" id="ARBA00023167"/>
    </source>
</evidence>
<comment type="catalytic activity">
    <reaction evidence="13">
        <text>L-homoserine + NADP(+) = L-aspartate 4-semialdehyde + NADPH + H(+)</text>
        <dbReference type="Rhea" id="RHEA:15761"/>
        <dbReference type="ChEBI" id="CHEBI:15378"/>
        <dbReference type="ChEBI" id="CHEBI:57476"/>
        <dbReference type="ChEBI" id="CHEBI:57783"/>
        <dbReference type="ChEBI" id="CHEBI:58349"/>
        <dbReference type="ChEBI" id="CHEBI:537519"/>
        <dbReference type="EC" id="1.1.1.3"/>
    </reaction>
    <physiologicalReaction direction="right-to-left" evidence="13">
        <dbReference type="Rhea" id="RHEA:15763"/>
    </physiologicalReaction>
</comment>
<keyword evidence="10" id="KW-0915">Sodium</keyword>
<dbReference type="Proteomes" id="UP000310263">
    <property type="component" value="Unassembled WGS sequence"/>
</dbReference>
<keyword evidence="11 15" id="KW-0486">Methionine biosynthesis</keyword>
<evidence type="ECO:0000256" key="6">
    <source>
        <dbReference type="ARBA" id="ARBA00013376"/>
    </source>
</evidence>
<proteinExistence type="inferred from homology"/>
<dbReference type="GO" id="GO:0009086">
    <property type="term" value="P:methionine biosynthetic process"/>
    <property type="evidence" value="ECO:0007669"/>
    <property type="project" value="UniProtKB-KW"/>
</dbReference>
<evidence type="ECO:0000256" key="9">
    <source>
        <dbReference type="ARBA" id="ARBA00023002"/>
    </source>
</evidence>
<keyword evidence="9 15" id="KW-0560">Oxidoreductase</keyword>
<dbReference type="GO" id="GO:0050661">
    <property type="term" value="F:NADP binding"/>
    <property type="evidence" value="ECO:0007669"/>
    <property type="project" value="InterPro"/>
</dbReference>